<name>A0A0H2M4J3_VARPD</name>
<evidence type="ECO:0000313" key="4">
    <source>
        <dbReference type="Proteomes" id="UP000035170"/>
    </source>
</evidence>
<dbReference type="PATRIC" id="fig|34073.19.peg.1390"/>
<dbReference type="EMBL" id="JZWI01000007">
    <property type="protein sequence ID" value="KLN57283.1"/>
    <property type="molecule type" value="Genomic_DNA"/>
</dbReference>
<protein>
    <recommendedName>
        <fullName evidence="2">BAAT/Acyl-CoA thioester hydrolase C-terminal domain-containing protein</fullName>
    </recommendedName>
</protein>
<accession>A0A0H2M4J3</accession>
<feature type="region of interest" description="Disordered" evidence="1">
    <location>
        <begin position="154"/>
        <end position="175"/>
    </location>
</feature>
<gene>
    <name evidence="3" type="ORF">VPARA_13630</name>
</gene>
<feature type="domain" description="BAAT/Acyl-CoA thioester hydrolase C-terminal" evidence="2">
    <location>
        <begin position="105"/>
        <end position="140"/>
    </location>
</feature>
<proteinExistence type="predicted"/>
<organism evidence="3 4">
    <name type="scientific">Variovorax paradoxus</name>
    <dbReference type="NCBI Taxonomy" id="34073"/>
    <lineage>
        <taxon>Bacteria</taxon>
        <taxon>Pseudomonadati</taxon>
        <taxon>Pseudomonadota</taxon>
        <taxon>Betaproteobacteria</taxon>
        <taxon>Burkholderiales</taxon>
        <taxon>Comamonadaceae</taxon>
        <taxon>Variovorax</taxon>
    </lineage>
</organism>
<dbReference type="Proteomes" id="UP000035170">
    <property type="component" value="Unassembled WGS sequence"/>
</dbReference>
<keyword evidence="4" id="KW-1185">Reference proteome</keyword>
<evidence type="ECO:0000313" key="3">
    <source>
        <dbReference type="EMBL" id="KLN57283.1"/>
    </source>
</evidence>
<comment type="caution">
    <text evidence="3">The sequence shown here is derived from an EMBL/GenBank/DDBJ whole genome shotgun (WGS) entry which is preliminary data.</text>
</comment>
<sequence length="287" mass="31381">MSRRRDPCGEGTPPISTWRLWVSREAESWHCCSVRPSPAFARLLPMSPAASRPAYPPSGHGAWTLNGKEIPYADTLSCDPWPRPSSTVIKPSKFDCYLVPLEDADHAARTSIPVERINGPVLMISGVDDQLWPSAIAQAGASQGDAQTVAESCSRDHHGRLPSWRSTQVRPRGCSNRRLHGSTVNCASPSTTCRRGNVSPRPSDGRPIASVRRALAPSRLPWRHASRRARIHPRLGAVRGSDSRLFLTSAAKTECRQDQSFECAVEITSWRTLVRLNSGGTHVASAP</sequence>
<dbReference type="InterPro" id="IPR014940">
    <property type="entry name" value="BAAT_C"/>
</dbReference>
<dbReference type="Gene3D" id="3.40.50.1820">
    <property type="entry name" value="alpha/beta hydrolase"/>
    <property type="match status" value="1"/>
</dbReference>
<reference evidence="3 4" key="1">
    <citation type="submission" date="2015-03" db="EMBL/GenBank/DDBJ databases">
        <title>Genome sequence of Variovorax paradoxus TBEA6.</title>
        <authorList>
            <person name="Poehlein A."/>
            <person name="Schuldes J."/>
            <person name="Wuebbeler J.H."/>
            <person name="Hiessl S."/>
            <person name="Steinbuechel A."/>
            <person name="Daniel R."/>
        </authorList>
    </citation>
    <scope>NUCLEOTIDE SEQUENCE [LARGE SCALE GENOMIC DNA]</scope>
    <source>
        <strain evidence="3 4">TBEA6</strain>
    </source>
</reference>
<dbReference type="AlphaFoldDB" id="A0A0H2M4J3"/>
<dbReference type="Pfam" id="PF08840">
    <property type="entry name" value="BAAT_C"/>
    <property type="match status" value="1"/>
</dbReference>
<dbReference type="InterPro" id="IPR029058">
    <property type="entry name" value="AB_hydrolase_fold"/>
</dbReference>
<evidence type="ECO:0000256" key="1">
    <source>
        <dbReference type="SAM" id="MobiDB-lite"/>
    </source>
</evidence>
<evidence type="ECO:0000259" key="2">
    <source>
        <dbReference type="Pfam" id="PF08840"/>
    </source>
</evidence>